<dbReference type="AlphaFoldDB" id="A0A4D7JDM5"/>
<dbReference type="Pfam" id="PF13568">
    <property type="entry name" value="OMP_b-brl_2"/>
    <property type="match status" value="1"/>
</dbReference>
<dbReference type="EMBL" id="CP028923">
    <property type="protein sequence ID" value="QCK14389.1"/>
    <property type="molecule type" value="Genomic_DNA"/>
</dbReference>
<dbReference type="RefSeq" id="WP_137089978.1">
    <property type="nucleotide sequence ID" value="NZ_CP028923.1"/>
</dbReference>
<gene>
    <name evidence="3" type="ORF">DCC35_06365</name>
</gene>
<feature type="domain" description="Outer membrane protein beta-barrel" evidence="2">
    <location>
        <begin position="48"/>
        <end position="219"/>
    </location>
</feature>
<keyword evidence="4" id="KW-1185">Reference proteome</keyword>
<protein>
    <submittedName>
        <fullName evidence="3">PorT family protein</fullName>
    </submittedName>
</protein>
<dbReference type="OrthoDB" id="1467485at2"/>
<organism evidence="3 4">
    <name type="scientific">Mangrovivirga cuniculi</name>
    <dbReference type="NCBI Taxonomy" id="2715131"/>
    <lineage>
        <taxon>Bacteria</taxon>
        <taxon>Pseudomonadati</taxon>
        <taxon>Bacteroidota</taxon>
        <taxon>Cytophagia</taxon>
        <taxon>Cytophagales</taxon>
        <taxon>Mangrovivirgaceae</taxon>
        <taxon>Mangrovivirga</taxon>
    </lineage>
</organism>
<name>A0A4D7JDM5_9BACT</name>
<reference evidence="3 4" key="1">
    <citation type="submission" date="2018-04" db="EMBL/GenBank/DDBJ databases">
        <title>Complete genome uncultured novel isolate.</title>
        <authorList>
            <person name="Merlino G."/>
        </authorList>
    </citation>
    <scope>NUCLEOTIDE SEQUENCE [LARGE SCALE GENOMIC DNA]</scope>
    <source>
        <strain evidence="4">R1DC9</strain>
    </source>
</reference>
<sequence>MSTAYFRNKFNIYGNKIVIIFFLVIISGSTFIKGQNRSDINLPNYDDRWLHYGFQLGVHSSMYKLKYSNAFTSPDLASLQAIYTKPSIGFSVGFIANFRISEFWNFRVQPKIGFYDFRLEYIYNDPQQPVVDELVESTFIEVPLLLKVKSSRMKNSRVYLVAGITPMFEANGKKKRQNDDRLHTESFNLAVEFGLGLDRYNEFYKFSPELRYSLGVLNMLGNVDNEFSEGIKYINTHTITLYFLFEGGK</sequence>
<dbReference type="KEGG" id="fpf:DCC35_06365"/>
<dbReference type="InterPro" id="IPR025665">
    <property type="entry name" value="Beta-barrel_OMP_2"/>
</dbReference>
<proteinExistence type="predicted"/>
<accession>A0A4D7JDM5</accession>
<feature type="transmembrane region" description="Helical" evidence="1">
    <location>
        <begin position="12"/>
        <end position="32"/>
    </location>
</feature>
<evidence type="ECO:0000313" key="3">
    <source>
        <dbReference type="EMBL" id="QCK14389.1"/>
    </source>
</evidence>
<evidence type="ECO:0000313" key="4">
    <source>
        <dbReference type="Proteomes" id="UP000298616"/>
    </source>
</evidence>
<keyword evidence="1" id="KW-1133">Transmembrane helix</keyword>
<dbReference type="Proteomes" id="UP000298616">
    <property type="component" value="Chromosome"/>
</dbReference>
<keyword evidence="1" id="KW-0472">Membrane</keyword>
<evidence type="ECO:0000256" key="1">
    <source>
        <dbReference type="SAM" id="Phobius"/>
    </source>
</evidence>
<evidence type="ECO:0000259" key="2">
    <source>
        <dbReference type="Pfam" id="PF13568"/>
    </source>
</evidence>
<keyword evidence="1" id="KW-0812">Transmembrane</keyword>